<reference evidence="1 2" key="1">
    <citation type="submission" date="2021-09" db="EMBL/GenBank/DDBJ databases">
        <title>Isoptericola luteus sp. nov., a novel bacterium isolated from Harbin, the capital city of Heilongjiang province.</title>
        <authorList>
            <person name="Li J."/>
        </authorList>
    </citation>
    <scope>NUCLEOTIDE SEQUENCE [LARGE SCALE GENOMIC DNA]</scope>
    <source>
        <strain evidence="1 2">NEAU-Y5</strain>
    </source>
</reference>
<keyword evidence="2" id="KW-1185">Reference proteome</keyword>
<name>A0ABS7ZEQ6_9MICO</name>
<organism evidence="1 2">
    <name type="scientific">Isoptericola luteus</name>
    <dbReference type="NCBI Taxonomy" id="2879484"/>
    <lineage>
        <taxon>Bacteria</taxon>
        <taxon>Bacillati</taxon>
        <taxon>Actinomycetota</taxon>
        <taxon>Actinomycetes</taxon>
        <taxon>Micrococcales</taxon>
        <taxon>Promicromonosporaceae</taxon>
        <taxon>Isoptericola</taxon>
    </lineage>
</organism>
<dbReference type="EMBL" id="JAIXCQ010000005">
    <property type="protein sequence ID" value="MCA5893507.1"/>
    <property type="molecule type" value="Genomic_DNA"/>
</dbReference>
<evidence type="ECO:0000313" key="2">
    <source>
        <dbReference type="Proteomes" id="UP001319870"/>
    </source>
</evidence>
<evidence type="ECO:0000313" key="1">
    <source>
        <dbReference type="EMBL" id="MCA5893507.1"/>
    </source>
</evidence>
<sequence>MTTQPSGGYDLDALQRFLAEYGFAVGAGDHEELTSRFNLPALVVGQDSSTLVSSPEEVLALSRDRPGADRARDAVATVPEVVSIEEVGWGLLWVDVRWSYRDEYAAETTAERYRYLLRRGRDTFEVCVLVPLPD</sequence>
<gene>
    <name evidence="1" type="ORF">LEP48_09095</name>
</gene>
<comment type="caution">
    <text evidence="1">The sequence shown here is derived from an EMBL/GenBank/DDBJ whole genome shotgun (WGS) entry which is preliminary data.</text>
</comment>
<proteinExistence type="predicted"/>
<dbReference type="RefSeq" id="WP_225565276.1">
    <property type="nucleotide sequence ID" value="NZ_JAIXCQ010000005.1"/>
</dbReference>
<accession>A0ABS7ZEQ6</accession>
<dbReference type="Proteomes" id="UP001319870">
    <property type="component" value="Unassembled WGS sequence"/>
</dbReference>
<protein>
    <submittedName>
        <fullName evidence="1">Uncharacterized protein</fullName>
    </submittedName>
</protein>